<organism evidence="4 5">
    <name type="scientific">Oryza meyeriana var. granulata</name>
    <dbReference type="NCBI Taxonomy" id="110450"/>
    <lineage>
        <taxon>Eukaryota</taxon>
        <taxon>Viridiplantae</taxon>
        <taxon>Streptophyta</taxon>
        <taxon>Embryophyta</taxon>
        <taxon>Tracheophyta</taxon>
        <taxon>Spermatophyta</taxon>
        <taxon>Magnoliopsida</taxon>
        <taxon>Liliopsida</taxon>
        <taxon>Poales</taxon>
        <taxon>Poaceae</taxon>
        <taxon>BOP clade</taxon>
        <taxon>Oryzoideae</taxon>
        <taxon>Oryzeae</taxon>
        <taxon>Oryzinae</taxon>
        <taxon>Oryza</taxon>
        <taxon>Oryza meyeriana</taxon>
    </lineage>
</organism>
<dbReference type="InterPro" id="IPR005299">
    <property type="entry name" value="MeTrfase_7"/>
</dbReference>
<evidence type="ECO:0000313" key="5">
    <source>
        <dbReference type="Proteomes" id="UP000479710"/>
    </source>
</evidence>
<evidence type="ECO:0000256" key="3">
    <source>
        <dbReference type="SAM" id="MobiDB-lite"/>
    </source>
</evidence>
<dbReference type="Pfam" id="PF03492">
    <property type="entry name" value="Methyltransf_7"/>
    <property type="match status" value="1"/>
</dbReference>
<keyword evidence="2" id="KW-0460">Magnesium</keyword>
<evidence type="ECO:0000256" key="2">
    <source>
        <dbReference type="ARBA" id="ARBA00022842"/>
    </source>
</evidence>
<evidence type="ECO:0000313" key="4">
    <source>
        <dbReference type="EMBL" id="KAF0903085.1"/>
    </source>
</evidence>
<dbReference type="SUPFAM" id="SSF53335">
    <property type="entry name" value="S-adenosyl-L-methionine-dependent methyltransferases"/>
    <property type="match status" value="1"/>
</dbReference>
<gene>
    <name evidence="4" type="ORF">E2562_024564</name>
</gene>
<dbReference type="GO" id="GO:0008168">
    <property type="term" value="F:methyltransferase activity"/>
    <property type="evidence" value="ECO:0007669"/>
    <property type="project" value="InterPro"/>
</dbReference>
<dbReference type="AlphaFoldDB" id="A0A6G1CR52"/>
<evidence type="ECO:0008006" key="6">
    <source>
        <dbReference type="Google" id="ProtNLM"/>
    </source>
</evidence>
<dbReference type="GO" id="GO:0046872">
    <property type="term" value="F:metal ion binding"/>
    <property type="evidence" value="ECO:0007669"/>
    <property type="project" value="UniProtKB-KW"/>
</dbReference>
<name>A0A6G1CR52_9ORYZ</name>
<dbReference type="Gene3D" id="3.40.50.150">
    <property type="entry name" value="Vaccinia Virus protein VP39"/>
    <property type="match status" value="1"/>
</dbReference>
<comment type="caution">
    <text evidence="4">The sequence shown here is derived from an EMBL/GenBank/DDBJ whole genome shotgun (WGS) entry which is preliminary data.</text>
</comment>
<evidence type="ECO:0000256" key="1">
    <source>
        <dbReference type="ARBA" id="ARBA00022723"/>
    </source>
</evidence>
<feature type="region of interest" description="Disordered" evidence="3">
    <location>
        <begin position="1"/>
        <end position="24"/>
    </location>
</feature>
<dbReference type="OrthoDB" id="1523883at2759"/>
<keyword evidence="5" id="KW-1185">Reference proteome</keyword>
<dbReference type="Proteomes" id="UP000479710">
    <property type="component" value="Unassembled WGS sequence"/>
</dbReference>
<dbReference type="PANTHER" id="PTHR31009">
    <property type="entry name" value="S-ADENOSYL-L-METHIONINE:CARBOXYL METHYLTRANSFERASE FAMILY PROTEIN"/>
    <property type="match status" value="1"/>
</dbReference>
<dbReference type="EMBL" id="SPHZ02000008">
    <property type="protein sequence ID" value="KAF0903085.1"/>
    <property type="molecule type" value="Genomic_DNA"/>
</dbReference>
<reference evidence="4 5" key="1">
    <citation type="submission" date="2019-11" db="EMBL/GenBank/DDBJ databases">
        <title>Whole genome sequence of Oryza granulata.</title>
        <authorList>
            <person name="Li W."/>
        </authorList>
    </citation>
    <scope>NUCLEOTIDE SEQUENCE [LARGE SCALE GENOMIC DNA]</scope>
    <source>
        <strain evidence="5">cv. Menghai</strain>
        <tissue evidence="4">Leaf</tissue>
    </source>
</reference>
<keyword evidence="1" id="KW-0479">Metal-binding</keyword>
<accession>A0A6G1CR52</accession>
<proteinExistence type="predicted"/>
<dbReference type="InterPro" id="IPR029063">
    <property type="entry name" value="SAM-dependent_MTases_sf"/>
</dbReference>
<sequence>MAFKESLHMNPGEDETSYARNSTVQKTVQESMKSLIQEAVTELVSMTNAPILKNTVIADLGCSSGPNALTLVSAAIDAIYHHCIQHEQLPPEMSVFLNDLPSSDFNTVAKSLATVKRVNDLTHPTVIAGMIPGSFYERLFARGSLHLVCSSNSLHWLSKAPEDLKESRIPIYDSDENLRLSRRQIVKDAYARQFREDFKSFLNLRAQELVSRGRMVISVYARCSDKPNYEFTQPWKSVMMALYDMAFRGMISKEEVDSFHIPLYCPLDKEVRSIIEDEGSFEINTILMHDPYSGMDKSFITSKMMALWIRAGFEPLIVQHFGSSKEIMDEFTRTLEKHLTSGGREDILSAEYPLVFMCLSVTRAI</sequence>
<dbReference type="InterPro" id="IPR042086">
    <property type="entry name" value="MeTrfase_capping"/>
</dbReference>
<protein>
    <recommendedName>
        <fullName evidence="6">Jasmonate O-methyltransferase</fullName>
    </recommendedName>
</protein>
<dbReference type="Gene3D" id="1.10.1200.270">
    <property type="entry name" value="Methyltransferase, alpha-helical capping domain"/>
    <property type="match status" value="1"/>
</dbReference>